<reference evidence="2" key="2">
    <citation type="submission" date="2024-02" db="EMBL/GenBank/DDBJ databases">
        <title>Neisseria leonii sp. nov.</title>
        <authorList>
            <person name="Boutroux M."/>
            <person name="Favre-Rochex S."/>
            <person name="Gorgette O."/>
            <person name="Touak G."/>
            <person name="Muhle E."/>
            <person name="Chesneau O."/>
            <person name="Clermont D."/>
            <person name="Rahi P."/>
        </authorList>
    </citation>
    <scope>NUCLEOTIDE SEQUENCE</scope>
    <source>
        <strain evidence="2">51.81</strain>
    </source>
</reference>
<dbReference type="EMBL" id="JAPQFL010000002">
    <property type="protein sequence ID" value="MDD9327791.1"/>
    <property type="molecule type" value="Genomic_DNA"/>
</dbReference>
<gene>
    <name evidence="1" type="ORF">ORY91_001202</name>
    <name evidence="2" type="ORF">V9W64_09625</name>
</gene>
<dbReference type="Gene3D" id="3.40.50.720">
    <property type="entry name" value="NAD(P)-binding Rossmann-like Domain"/>
    <property type="match status" value="1"/>
</dbReference>
<dbReference type="InterPro" id="IPR036291">
    <property type="entry name" value="NAD(P)-bd_dom_sf"/>
</dbReference>
<evidence type="ECO:0000313" key="1">
    <source>
        <dbReference type="EMBL" id="MDD9327791.1"/>
    </source>
</evidence>
<dbReference type="EMBL" id="CP146598">
    <property type="protein sequence ID" value="WWY02937.1"/>
    <property type="molecule type" value="Genomic_DNA"/>
</dbReference>
<proteinExistence type="predicted"/>
<accession>A0A9X4IDK6</accession>
<dbReference type="Proteomes" id="UP001149607">
    <property type="component" value="Chromosome"/>
</dbReference>
<dbReference type="AlphaFoldDB" id="A0A9X4IDK6"/>
<dbReference type="SUPFAM" id="SSF51735">
    <property type="entry name" value="NAD(P)-binding Rossmann-fold domains"/>
    <property type="match status" value="1"/>
</dbReference>
<evidence type="ECO:0000313" key="2">
    <source>
        <dbReference type="EMBL" id="WWY02937.1"/>
    </source>
</evidence>
<reference evidence="1" key="1">
    <citation type="submission" date="2022-10" db="EMBL/GenBank/DDBJ databases">
        <authorList>
            <person name="Boutroux M."/>
        </authorList>
    </citation>
    <scope>NUCLEOTIDE SEQUENCE</scope>
    <source>
        <strain evidence="1">51.81</strain>
    </source>
</reference>
<dbReference type="RefSeq" id="WP_274584957.1">
    <property type="nucleotide sequence ID" value="NZ_CP145811.1"/>
</dbReference>
<sequence>MHQAVGWIIVSDFLHEQAIVVDTSNYYPGIMNEPIADIDQGKPESVWLAEQIGRPVIKAFNMLLAHSLIHLGKAKGEADRIAMFVAGDNLEDKQKVMTLVEDCGFEALDNGNLAHSWTQQPNSAGYCCDYTADELRKLLL</sequence>
<organism evidence="1">
    <name type="scientific">Neisseria leonii</name>
    <dbReference type="NCBI Taxonomy" id="2995413"/>
    <lineage>
        <taxon>Bacteria</taxon>
        <taxon>Pseudomonadati</taxon>
        <taxon>Pseudomonadota</taxon>
        <taxon>Betaproteobacteria</taxon>
        <taxon>Neisseriales</taxon>
        <taxon>Neisseriaceae</taxon>
        <taxon>Neisseria</taxon>
    </lineage>
</organism>
<protein>
    <submittedName>
        <fullName evidence="1">Uncharacterized protein</fullName>
    </submittedName>
</protein>
<name>A0A9X4IDK6_9NEIS</name>
<keyword evidence="3" id="KW-1185">Reference proteome</keyword>
<evidence type="ECO:0000313" key="3">
    <source>
        <dbReference type="Proteomes" id="UP001149607"/>
    </source>
</evidence>